<dbReference type="RefSeq" id="WP_386145591.1">
    <property type="nucleotide sequence ID" value="NZ_JBHMCG010000275.1"/>
</dbReference>
<feature type="non-terminal residue" evidence="2">
    <location>
        <position position="1"/>
    </location>
</feature>
<accession>A0ABV5RSS3</accession>
<evidence type="ECO:0000259" key="1">
    <source>
        <dbReference type="PROSITE" id="PS51819"/>
    </source>
</evidence>
<dbReference type="InterPro" id="IPR029068">
    <property type="entry name" value="Glyas_Bleomycin-R_OHBP_Dase"/>
</dbReference>
<keyword evidence="3" id="KW-1185">Reference proteome</keyword>
<comment type="caution">
    <text evidence="2">The sequence shown here is derived from an EMBL/GenBank/DDBJ whole genome shotgun (WGS) entry which is preliminary data.</text>
</comment>
<sequence length="135" mass="14286">AASHVIPYRAQGVAVMSVLAQISTVVIDCGDPVRLAEFYSKVTGWEITDSGEDFASLAGGEQPGLAFVRIEGYRAPGWPDDAKHAHLDLTVSDLEEAAGRILALGASRPAFQPGKDQWVVLTDPEGHPFCLIAGA</sequence>
<dbReference type="Pfam" id="PF18029">
    <property type="entry name" value="Glyoxalase_6"/>
    <property type="match status" value="1"/>
</dbReference>
<dbReference type="InterPro" id="IPR037523">
    <property type="entry name" value="VOC_core"/>
</dbReference>
<proteinExistence type="predicted"/>
<name>A0ABV5RSS3_9ACTN</name>
<organism evidence="2 3">
    <name type="scientific">Streptomyces yanii</name>
    <dbReference type="NCBI Taxonomy" id="78510"/>
    <lineage>
        <taxon>Bacteria</taxon>
        <taxon>Bacillati</taxon>
        <taxon>Actinomycetota</taxon>
        <taxon>Actinomycetes</taxon>
        <taxon>Kitasatosporales</taxon>
        <taxon>Streptomycetaceae</taxon>
        <taxon>Streptomyces</taxon>
    </lineage>
</organism>
<reference evidence="2 3" key="1">
    <citation type="submission" date="2024-09" db="EMBL/GenBank/DDBJ databases">
        <authorList>
            <person name="Sun Q."/>
            <person name="Mori K."/>
        </authorList>
    </citation>
    <scope>NUCLEOTIDE SEQUENCE [LARGE SCALE GENOMIC DNA]</scope>
    <source>
        <strain evidence="2 3">JCM 3331</strain>
    </source>
</reference>
<dbReference type="Gene3D" id="3.10.180.10">
    <property type="entry name" value="2,3-Dihydroxybiphenyl 1,2-Dioxygenase, domain 1"/>
    <property type="match status" value="1"/>
</dbReference>
<dbReference type="CDD" id="cd06587">
    <property type="entry name" value="VOC"/>
    <property type="match status" value="1"/>
</dbReference>
<protein>
    <submittedName>
        <fullName evidence="2">VOC family protein</fullName>
    </submittedName>
</protein>
<dbReference type="PANTHER" id="PTHR35908">
    <property type="entry name" value="HYPOTHETICAL FUSION PROTEIN"/>
    <property type="match status" value="1"/>
</dbReference>
<dbReference type="Proteomes" id="UP001589710">
    <property type="component" value="Unassembled WGS sequence"/>
</dbReference>
<dbReference type="PANTHER" id="PTHR35908:SF1">
    <property type="entry name" value="CONSERVED PROTEIN"/>
    <property type="match status" value="1"/>
</dbReference>
<dbReference type="SUPFAM" id="SSF54593">
    <property type="entry name" value="Glyoxalase/Bleomycin resistance protein/Dihydroxybiphenyl dioxygenase"/>
    <property type="match status" value="1"/>
</dbReference>
<gene>
    <name evidence="2" type="ORF">ACFFTL_48660</name>
</gene>
<dbReference type="EMBL" id="JBHMCG010000275">
    <property type="protein sequence ID" value="MFB9579909.1"/>
    <property type="molecule type" value="Genomic_DNA"/>
</dbReference>
<dbReference type="PROSITE" id="PS51819">
    <property type="entry name" value="VOC"/>
    <property type="match status" value="1"/>
</dbReference>
<evidence type="ECO:0000313" key="3">
    <source>
        <dbReference type="Proteomes" id="UP001589710"/>
    </source>
</evidence>
<evidence type="ECO:0000313" key="2">
    <source>
        <dbReference type="EMBL" id="MFB9579909.1"/>
    </source>
</evidence>
<feature type="domain" description="VOC" evidence="1">
    <location>
        <begin position="21"/>
        <end position="134"/>
    </location>
</feature>
<dbReference type="InterPro" id="IPR041581">
    <property type="entry name" value="Glyoxalase_6"/>
</dbReference>